<dbReference type="NCBIfam" id="TIGR04126">
    <property type="entry name" value="PGF_CTERM"/>
    <property type="match status" value="1"/>
</dbReference>
<comment type="caution">
    <text evidence="4">The sequence shown here is derived from an EMBL/GenBank/DDBJ whole genome shotgun (WGS) entry which is preliminary data.</text>
</comment>
<evidence type="ECO:0000256" key="1">
    <source>
        <dbReference type="ARBA" id="ARBA00022729"/>
    </source>
</evidence>
<feature type="region of interest" description="Disordered" evidence="2">
    <location>
        <begin position="345"/>
        <end position="387"/>
    </location>
</feature>
<dbReference type="Pfam" id="PF01497">
    <property type="entry name" value="Peripla_BP_2"/>
    <property type="match status" value="1"/>
</dbReference>
<dbReference type="EMBL" id="JBHUDK010000019">
    <property type="protein sequence ID" value="MFD1600950.1"/>
    <property type="molecule type" value="Genomic_DNA"/>
</dbReference>
<feature type="region of interest" description="Disordered" evidence="2">
    <location>
        <begin position="29"/>
        <end position="88"/>
    </location>
</feature>
<dbReference type="PANTHER" id="PTHR30535:SF34">
    <property type="entry name" value="MOLYBDATE-BINDING PROTEIN MOLA"/>
    <property type="match status" value="1"/>
</dbReference>
<feature type="compositionally biased region" description="Polar residues" evidence="2">
    <location>
        <begin position="64"/>
        <end position="83"/>
    </location>
</feature>
<dbReference type="GO" id="GO:0005886">
    <property type="term" value="C:plasma membrane"/>
    <property type="evidence" value="ECO:0007669"/>
    <property type="project" value="UniProtKB-SubCell"/>
</dbReference>
<feature type="compositionally biased region" description="Low complexity" evidence="2">
    <location>
        <begin position="366"/>
        <end position="385"/>
    </location>
</feature>
<dbReference type="SUPFAM" id="SSF53807">
    <property type="entry name" value="Helical backbone' metal receptor"/>
    <property type="match status" value="1"/>
</dbReference>
<dbReference type="InterPro" id="IPR026371">
    <property type="entry name" value="PGF_CTERM"/>
</dbReference>
<evidence type="ECO:0000313" key="4">
    <source>
        <dbReference type="EMBL" id="MFD1600950.1"/>
    </source>
</evidence>
<dbReference type="PROSITE" id="PS50983">
    <property type="entry name" value="FE_B12_PBP"/>
    <property type="match status" value="1"/>
</dbReference>
<keyword evidence="5" id="KW-1185">Reference proteome</keyword>
<feature type="compositionally biased region" description="Low complexity" evidence="2">
    <location>
        <begin position="29"/>
        <end position="48"/>
    </location>
</feature>
<dbReference type="Gene3D" id="3.40.50.1980">
    <property type="entry name" value="Nitrogenase molybdenum iron protein domain"/>
    <property type="match status" value="2"/>
</dbReference>
<dbReference type="PANTHER" id="PTHR30535">
    <property type="entry name" value="VITAMIN B12-BINDING PROTEIN"/>
    <property type="match status" value="1"/>
</dbReference>
<reference evidence="4 5" key="1">
    <citation type="journal article" date="2019" name="Int. J. Syst. Evol. Microbiol.">
        <title>The Global Catalogue of Microorganisms (GCM) 10K type strain sequencing project: providing services to taxonomists for standard genome sequencing and annotation.</title>
        <authorList>
            <consortium name="The Broad Institute Genomics Platform"/>
            <consortium name="The Broad Institute Genome Sequencing Center for Infectious Disease"/>
            <person name="Wu L."/>
            <person name="Ma J."/>
        </authorList>
    </citation>
    <scope>NUCLEOTIDE SEQUENCE [LARGE SCALE GENOMIC DNA]</scope>
    <source>
        <strain evidence="4 5">CGMCC 1.12121</strain>
    </source>
</reference>
<evidence type="ECO:0000256" key="2">
    <source>
        <dbReference type="SAM" id="MobiDB-lite"/>
    </source>
</evidence>
<protein>
    <submittedName>
        <fullName evidence="4">PGF-CTERM-anchored ABC transporter substrate-binding protein</fullName>
    </submittedName>
</protein>
<gene>
    <name evidence="4" type="ORF">ACFSBX_18615</name>
</gene>
<sequence>MQRSAVVLSMLLVVAAVGVAVVPAAGATAAQSPGSAGHAADDAAVPASDVEDLDDAPPYDHQSDSGADSDSETCTFPYNTTDATGAEVNLTSDPDRIVTLNPSAAQTMWEIGAREEVVGVSQYASYLEGADERTNVSGAGGPSVEAVLNATPDLVLVPNSSYGAASERVEQIRAQGVPVYVFGQPESLEFVADKTERIGRLTGNCEAGTERADEIRQSVSDMEQALEGTEKPVGLNVFYGYTSGANTFIGDLMTTGGLQNGAAENFTGFQMINDEAVVQINPEWIVVPVGSSVPETAAYESTDAVREDNVIRVETNLLQQPAPRSVQAAETILESVHPEAYEEYRRLQSEESTVTTTGGGERTAETRTTAETVTEPSPSTTTDSPGFGPAAALVAFVVGTLFATRRD</sequence>
<dbReference type="InterPro" id="IPR002491">
    <property type="entry name" value="ABC_transptr_periplasmic_BD"/>
</dbReference>
<organism evidence="4 5">
    <name type="scientific">Halobellus rarus</name>
    <dbReference type="NCBI Taxonomy" id="1126237"/>
    <lineage>
        <taxon>Archaea</taxon>
        <taxon>Methanobacteriati</taxon>
        <taxon>Methanobacteriota</taxon>
        <taxon>Stenosarchaea group</taxon>
        <taxon>Halobacteria</taxon>
        <taxon>Halobacteriales</taxon>
        <taxon>Haloferacaceae</taxon>
        <taxon>Halobellus</taxon>
    </lineage>
</organism>
<keyword evidence="1" id="KW-0732">Signal</keyword>
<dbReference type="InterPro" id="IPR050902">
    <property type="entry name" value="ABC_Transporter_SBP"/>
</dbReference>
<accession>A0ABD6CS98</accession>
<dbReference type="NCBIfam" id="NF038402">
    <property type="entry name" value="TroA_like"/>
    <property type="match status" value="1"/>
</dbReference>
<dbReference type="InterPro" id="IPR054828">
    <property type="entry name" value="Vit_B12_bind_prot"/>
</dbReference>
<evidence type="ECO:0000313" key="5">
    <source>
        <dbReference type="Proteomes" id="UP001597085"/>
    </source>
</evidence>
<dbReference type="GO" id="GO:0030115">
    <property type="term" value="C:S-layer"/>
    <property type="evidence" value="ECO:0007669"/>
    <property type="project" value="UniProtKB-SubCell"/>
</dbReference>
<dbReference type="Proteomes" id="UP001597085">
    <property type="component" value="Unassembled WGS sequence"/>
</dbReference>
<proteinExistence type="predicted"/>
<dbReference type="RefSeq" id="WP_256422817.1">
    <property type="nucleotide sequence ID" value="NZ_JANHDI010000015.1"/>
</dbReference>
<feature type="domain" description="Fe/B12 periplasmic-binding" evidence="3">
    <location>
        <begin position="96"/>
        <end position="340"/>
    </location>
</feature>
<dbReference type="NCBIfam" id="TIGR04281">
    <property type="entry name" value="peripla_PGF_1"/>
    <property type="match status" value="1"/>
</dbReference>
<dbReference type="InterPro" id="IPR026469">
    <property type="entry name" value="Peripla_PGF_1"/>
</dbReference>
<dbReference type="AlphaFoldDB" id="A0ABD6CS98"/>
<name>A0ABD6CS98_9EURY</name>
<evidence type="ECO:0000259" key="3">
    <source>
        <dbReference type="PROSITE" id="PS50983"/>
    </source>
</evidence>